<dbReference type="KEGG" id="dmm:dnm_090920"/>
<dbReference type="Proteomes" id="UP000663722">
    <property type="component" value="Chromosome"/>
</dbReference>
<keyword evidence="2" id="KW-1185">Reference proteome</keyword>
<evidence type="ECO:0000313" key="1">
    <source>
        <dbReference type="EMBL" id="QTA92999.1"/>
    </source>
</evidence>
<sequence length="51" mass="5891">MSNNKEKQSLIPPFFSLQGFYVRRGDDKKGISMCFLSDFPVLFADFHNGFI</sequence>
<protein>
    <submittedName>
        <fullName evidence="1">Uncharacterized protein</fullName>
    </submittedName>
</protein>
<evidence type="ECO:0000313" key="2">
    <source>
        <dbReference type="Proteomes" id="UP000663722"/>
    </source>
</evidence>
<name>A0A975GTF0_9BACT</name>
<organism evidence="1 2">
    <name type="scientific">Desulfonema magnum</name>
    <dbReference type="NCBI Taxonomy" id="45655"/>
    <lineage>
        <taxon>Bacteria</taxon>
        <taxon>Pseudomonadati</taxon>
        <taxon>Thermodesulfobacteriota</taxon>
        <taxon>Desulfobacteria</taxon>
        <taxon>Desulfobacterales</taxon>
        <taxon>Desulfococcaceae</taxon>
        <taxon>Desulfonema</taxon>
    </lineage>
</organism>
<dbReference type="AlphaFoldDB" id="A0A975GTF0"/>
<dbReference type="EMBL" id="CP061800">
    <property type="protein sequence ID" value="QTA92999.1"/>
    <property type="molecule type" value="Genomic_DNA"/>
</dbReference>
<gene>
    <name evidence="1" type="ORF">dnm_090920</name>
</gene>
<reference evidence="1" key="1">
    <citation type="journal article" date="2021" name="Microb. Physiol.">
        <title>Proteogenomic Insights into the Physiology of Marine, Sulfate-Reducing, Filamentous Desulfonema limicola and Desulfonema magnum.</title>
        <authorList>
            <person name="Schnaars V."/>
            <person name="Wohlbrand L."/>
            <person name="Scheve S."/>
            <person name="Hinrichs C."/>
            <person name="Reinhardt R."/>
            <person name="Rabus R."/>
        </authorList>
    </citation>
    <scope>NUCLEOTIDE SEQUENCE</scope>
    <source>
        <strain evidence="1">4be13</strain>
    </source>
</reference>
<accession>A0A975GTF0</accession>
<proteinExistence type="predicted"/>